<dbReference type="InterPro" id="IPR045794">
    <property type="entry name" value="Trypco1"/>
</dbReference>
<accession>A0A5C8PV36</accession>
<evidence type="ECO:0000259" key="1">
    <source>
        <dbReference type="Pfam" id="PF19493"/>
    </source>
</evidence>
<evidence type="ECO:0000313" key="2">
    <source>
        <dbReference type="EMBL" id="TXL81720.1"/>
    </source>
</evidence>
<dbReference type="EMBL" id="VDUZ01000003">
    <property type="protein sequence ID" value="TXL81720.1"/>
    <property type="molecule type" value="Genomic_DNA"/>
</dbReference>
<dbReference type="NCBIfam" id="NF041216">
    <property type="entry name" value="CU044_2847_fam"/>
    <property type="match status" value="1"/>
</dbReference>
<organism evidence="2 3">
    <name type="scientific">Vineibacter terrae</name>
    <dbReference type="NCBI Taxonomy" id="2586908"/>
    <lineage>
        <taxon>Bacteria</taxon>
        <taxon>Pseudomonadati</taxon>
        <taxon>Pseudomonadota</taxon>
        <taxon>Alphaproteobacteria</taxon>
        <taxon>Hyphomicrobiales</taxon>
        <taxon>Vineibacter</taxon>
    </lineage>
</organism>
<comment type="caution">
    <text evidence="2">The sequence shown here is derived from an EMBL/GenBank/DDBJ whole genome shotgun (WGS) entry which is preliminary data.</text>
</comment>
<gene>
    <name evidence="2" type="ORF">FHP25_04105</name>
</gene>
<protein>
    <recommendedName>
        <fullName evidence="1">Trypsin-co-occurring domain-containing protein</fullName>
    </recommendedName>
</protein>
<proteinExistence type="predicted"/>
<feature type="domain" description="Trypsin-co-occurring" evidence="1">
    <location>
        <begin position="33"/>
        <end position="100"/>
    </location>
</feature>
<name>A0A5C8PV36_9HYPH</name>
<dbReference type="OrthoDB" id="9255938at2"/>
<dbReference type="RefSeq" id="WP_147845628.1">
    <property type="nucleotide sequence ID" value="NZ_VDUZ01000003.1"/>
</dbReference>
<dbReference type="Proteomes" id="UP000321638">
    <property type="component" value="Unassembled WGS sequence"/>
</dbReference>
<reference evidence="2 3" key="1">
    <citation type="submission" date="2019-06" db="EMBL/GenBank/DDBJ databases">
        <title>New taxonomy in bacterial strain CC-CFT640, isolated from vineyard.</title>
        <authorList>
            <person name="Lin S.-Y."/>
            <person name="Tsai C.-F."/>
            <person name="Young C.-C."/>
        </authorList>
    </citation>
    <scope>NUCLEOTIDE SEQUENCE [LARGE SCALE GENOMIC DNA]</scope>
    <source>
        <strain evidence="2 3">CC-CFT640</strain>
    </source>
</reference>
<evidence type="ECO:0000313" key="3">
    <source>
        <dbReference type="Proteomes" id="UP000321638"/>
    </source>
</evidence>
<keyword evidence="3" id="KW-1185">Reference proteome</keyword>
<sequence>MSEDNVRIVPVQVGGATLRVEARDLGGPEKVGILDSLAFTEVTAALEAVGAALARSIATIRPQRATVELGVEVGLEAGQLVALLTKASGKGNLKVTLEWKADTPARPA</sequence>
<dbReference type="Pfam" id="PF19493">
    <property type="entry name" value="Trypco1"/>
    <property type="match status" value="1"/>
</dbReference>
<dbReference type="AlphaFoldDB" id="A0A5C8PV36"/>